<feature type="domain" description="Sulfatase N-terminal" evidence="3">
    <location>
        <begin position="8"/>
        <end position="351"/>
    </location>
</feature>
<dbReference type="Proteomes" id="UP001304300">
    <property type="component" value="Chromosome"/>
</dbReference>
<gene>
    <name evidence="4" type="ORF">RZN69_21655</name>
</gene>
<dbReference type="GO" id="GO:0046872">
    <property type="term" value="F:metal ion binding"/>
    <property type="evidence" value="ECO:0007669"/>
    <property type="project" value="UniProtKB-KW"/>
</dbReference>
<evidence type="ECO:0000259" key="3">
    <source>
        <dbReference type="Pfam" id="PF00884"/>
    </source>
</evidence>
<keyword evidence="5" id="KW-1185">Reference proteome</keyword>
<dbReference type="KEGG" id="puo:RZN69_21655"/>
<dbReference type="EMBL" id="CP136920">
    <property type="protein sequence ID" value="WOO41236.1"/>
    <property type="molecule type" value="Genomic_DNA"/>
</dbReference>
<evidence type="ECO:0000256" key="2">
    <source>
        <dbReference type="ARBA" id="ARBA00022801"/>
    </source>
</evidence>
<keyword evidence="2 4" id="KW-0378">Hydrolase</keyword>
<name>A0AAQ3QTE0_9BACT</name>
<dbReference type="InterPro" id="IPR000917">
    <property type="entry name" value="Sulfatase_N"/>
</dbReference>
<accession>A0AAQ3QTE0</accession>
<sequence>MSRKPRAIVIIQSDQHRADCLGIAGYPGLQTPNLDRLAQNGILFRNAFSPAPVCVPARSCLESSQWPCQHEVIHNWDGPSPKYLSPDISTWAKAFTSSSWTCDYIGRWHVHPNKTPVDYGYSSYLSDHNYYQWRIDQGLVKAPEVSAEIGVSAFLGSTDSEIAPEASQLSWLTDQVISKIEERMGSNDAFLIRLDTFAPHLPNRVPEPYASMYPPESLEPWGSFVETFQDKPYIQKQQLKTWNIDQYSWKDWAPTVSRYLGEITLLDHQIGRIMDTLKAHSILDDTLIVYTSDHGDMCGGHRMLDKHFIMYDDVTRVPLIAHWPNGIKSNNDCNAFISSAVDLGPTLCEIAEVKIPESFRGTSYANVFRDETFQGREDIYSTYDGNQFGLYTQRMIRNKRWKYVWNATDIDELYDLEEDPHELSNLVNNTHYADTLSQLRKRLVHWLEETKDPMANAWIVPTLLEDRIQ</sequence>
<dbReference type="GO" id="GO:0005737">
    <property type="term" value="C:cytoplasm"/>
    <property type="evidence" value="ECO:0007669"/>
    <property type="project" value="TreeGrafter"/>
</dbReference>
<dbReference type="SUPFAM" id="SSF53649">
    <property type="entry name" value="Alkaline phosphatase-like"/>
    <property type="match status" value="1"/>
</dbReference>
<dbReference type="Pfam" id="PF00884">
    <property type="entry name" value="Sulfatase"/>
    <property type="match status" value="1"/>
</dbReference>
<organism evidence="4 5">
    <name type="scientific">Rubellicoccus peritrichatus</name>
    <dbReference type="NCBI Taxonomy" id="3080537"/>
    <lineage>
        <taxon>Bacteria</taxon>
        <taxon>Pseudomonadati</taxon>
        <taxon>Verrucomicrobiota</taxon>
        <taxon>Opitutia</taxon>
        <taxon>Puniceicoccales</taxon>
        <taxon>Cerasicoccaceae</taxon>
        <taxon>Rubellicoccus</taxon>
    </lineage>
</organism>
<dbReference type="PANTHER" id="PTHR45953">
    <property type="entry name" value="IDURONATE 2-SULFATASE"/>
    <property type="match status" value="1"/>
</dbReference>
<protein>
    <submittedName>
        <fullName evidence="4">Sulfatase-like hydrolase/transferase</fullName>
    </submittedName>
</protein>
<reference evidence="4 5" key="1">
    <citation type="submission" date="2023-10" db="EMBL/GenBank/DDBJ databases">
        <title>Rubellicoccus peritrichatus gen. nov., sp. nov., isolated from an algae of coral reef tank.</title>
        <authorList>
            <person name="Luo J."/>
        </authorList>
    </citation>
    <scope>NUCLEOTIDE SEQUENCE [LARGE SCALE GENOMIC DNA]</scope>
    <source>
        <strain evidence="4 5">CR14</strain>
    </source>
</reference>
<dbReference type="RefSeq" id="WP_317833661.1">
    <property type="nucleotide sequence ID" value="NZ_CP136920.1"/>
</dbReference>
<proteinExistence type="predicted"/>
<dbReference type="GO" id="GO:0008484">
    <property type="term" value="F:sulfuric ester hydrolase activity"/>
    <property type="evidence" value="ECO:0007669"/>
    <property type="project" value="TreeGrafter"/>
</dbReference>
<evidence type="ECO:0000256" key="1">
    <source>
        <dbReference type="ARBA" id="ARBA00022723"/>
    </source>
</evidence>
<keyword evidence="1" id="KW-0479">Metal-binding</keyword>
<dbReference type="AlphaFoldDB" id="A0AAQ3QTE0"/>
<dbReference type="InterPro" id="IPR017850">
    <property type="entry name" value="Alkaline_phosphatase_core_sf"/>
</dbReference>
<evidence type="ECO:0000313" key="4">
    <source>
        <dbReference type="EMBL" id="WOO41236.1"/>
    </source>
</evidence>
<evidence type="ECO:0000313" key="5">
    <source>
        <dbReference type="Proteomes" id="UP001304300"/>
    </source>
</evidence>
<dbReference type="Gene3D" id="3.40.720.10">
    <property type="entry name" value="Alkaline Phosphatase, subunit A"/>
    <property type="match status" value="1"/>
</dbReference>
<dbReference type="PANTHER" id="PTHR45953:SF1">
    <property type="entry name" value="IDURONATE 2-SULFATASE"/>
    <property type="match status" value="1"/>
</dbReference>